<organism evidence="2 3">
    <name type="scientific">Aminicella lysinilytica</name>
    <dbReference type="NCBI Taxonomy" id="433323"/>
    <lineage>
        <taxon>Bacteria</taxon>
        <taxon>Bacillati</taxon>
        <taxon>Bacillota</taxon>
        <taxon>Clostridia</taxon>
        <taxon>Peptostreptococcales</taxon>
        <taxon>Anaerovoracaceae</taxon>
        <taxon>Aminicella</taxon>
    </lineage>
</organism>
<accession>A0A4R6Q251</accession>
<reference evidence="2 3" key="1">
    <citation type="submission" date="2019-03" db="EMBL/GenBank/DDBJ databases">
        <title>Genomic Encyclopedia of Type Strains, Phase IV (KMG-IV): sequencing the most valuable type-strain genomes for metagenomic binning, comparative biology and taxonomic classification.</title>
        <authorList>
            <person name="Goeker M."/>
        </authorList>
    </citation>
    <scope>NUCLEOTIDE SEQUENCE [LARGE SCALE GENOMIC DNA]</scope>
    <source>
        <strain evidence="2 3">DSM 28287</strain>
    </source>
</reference>
<comment type="caution">
    <text evidence="2">The sequence shown here is derived from an EMBL/GenBank/DDBJ whole genome shotgun (WGS) entry which is preliminary data.</text>
</comment>
<dbReference type="Proteomes" id="UP000295500">
    <property type="component" value="Unassembled WGS sequence"/>
</dbReference>
<dbReference type="RefSeq" id="WP_133528449.1">
    <property type="nucleotide sequence ID" value="NZ_SNXO01000017.1"/>
</dbReference>
<keyword evidence="3" id="KW-1185">Reference proteome</keyword>
<protein>
    <submittedName>
        <fullName evidence="2">Uncharacterized protein</fullName>
    </submittedName>
</protein>
<evidence type="ECO:0000313" key="2">
    <source>
        <dbReference type="EMBL" id="TDP56310.1"/>
    </source>
</evidence>
<evidence type="ECO:0000313" key="3">
    <source>
        <dbReference type="Proteomes" id="UP000295500"/>
    </source>
</evidence>
<evidence type="ECO:0000256" key="1">
    <source>
        <dbReference type="SAM" id="Phobius"/>
    </source>
</evidence>
<keyword evidence="1" id="KW-0472">Membrane</keyword>
<name>A0A4R6Q251_9FIRM</name>
<dbReference type="OrthoDB" id="2084434at2"/>
<dbReference type="AlphaFoldDB" id="A0A4R6Q251"/>
<dbReference type="EMBL" id="SNXO01000017">
    <property type="protein sequence ID" value="TDP56310.1"/>
    <property type="molecule type" value="Genomic_DNA"/>
</dbReference>
<proteinExistence type="predicted"/>
<sequence length="137" mass="15050">MIIVNGIGTKTLLAIVSILIILIVVAIVIAVKNSRANKKKDALLSRISGSVEEINSKLGDSFQEPVGGAEAADDTRAHELRVVYIDNRVEKNGDPTIVVQEKSAHEPKKVLKFTDIDCAVDKNGRTYTIEELREQIR</sequence>
<feature type="transmembrane region" description="Helical" evidence="1">
    <location>
        <begin position="12"/>
        <end position="31"/>
    </location>
</feature>
<keyword evidence="1" id="KW-0812">Transmembrane</keyword>
<gene>
    <name evidence="2" type="ORF">EV211_11724</name>
</gene>
<keyword evidence="1" id="KW-1133">Transmembrane helix</keyword>